<feature type="compositionally biased region" description="Polar residues" evidence="1">
    <location>
        <begin position="13"/>
        <end position="28"/>
    </location>
</feature>
<sequence>KIEKLQSAACEWKSSTRNGQQRAVNSTCYDDPRKDRSEPAACQGM</sequence>
<evidence type="ECO:0000313" key="2">
    <source>
        <dbReference type="EMBL" id="CAF5056129.1"/>
    </source>
</evidence>
<organism evidence="2 3">
    <name type="scientific">Rotaria magnacalcarata</name>
    <dbReference type="NCBI Taxonomy" id="392030"/>
    <lineage>
        <taxon>Eukaryota</taxon>
        <taxon>Metazoa</taxon>
        <taxon>Spiralia</taxon>
        <taxon>Gnathifera</taxon>
        <taxon>Rotifera</taxon>
        <taxon>Eurotatoria</taxon>
        <taxon>Bdelloidea</taxon>
        <taxon>Philodinida</taxon>
        <taxon>Philodinidae</taxon>
        <taxon>Rotaria</taxon>
    </lineage>
</organism>
<protein>
    <submittedName>
        <fullName evidence="2">Uncharacterized protein</fullName>
    </submittedName>
</protein>
<feature type="non-terminal residue" evidence="2">
    <location>
        <position position="1"/>
    </location>
</feature>
<gene>
    <name evidence="2" type="ORF">BYL167_LOCUS58697</name>
</gene>
<dbReference type="EMBL" id="CAJOBH010227226">
    <property type="protein sequence ID" value="CAF5056129.1"/>
    <property type="molecule type" value="Genomic_DNA"/>
</dbReference>
<dbReference type="AlphaFoldDB" id="A0A8S3E7G7"/>
<name>A0A8S3E7G7_9BILA</name>
<dbReference type="Proteomes" id="UP000681967">
    <property type="component" value="Unassembled WGS sequence"/>
</dbReference>
<feature type="region of interest" description="Disordered" evidence="1">
    <location>
        <begin position="1"/>
        <end position="45"/>
    </location>
</feature>
<accession>A0A8S3E7G7</accession>
<evidence type="ECO:0000256" key="1">
    <source>
        <dbReference type="SAM" id="MobiDB-lite"/>
    </source>
</evidence>
<reference evidence="2" key="1">
    <citation type="submission" date="2021-02" db="EMBL/GenBank/DDBJ databases">
        <authorList>
            <person name="Nowell W R."/>
        </authorList>
    </citation>
    <scope>NUCLEOTIDE SEQUENCE</scope>
</reference>
<comment type="caution">
    <text evidence="2">The sequence shown here is derived from an EMBL/GenBank/DDBJ whole genome shotgun (WGS) entry which is preliminary data.</text>
</comment>
<proteinExistence type="predicted"/>
<evidence type="ECO:0000313" key="3">
    <source>
        <dbReference type="Proteomes" id="UP000681967"/>
    </source>
</evidence>